<keyword evidence="1" id="KW-0812">Transmembrane</keyword>
<reference evidence="2 3" key="1">
    <citation type="journal article" date="2016" name="Nat. Commun.">
        <title>Ectomycorrhizal ecology is imprinted in the genome of the dominant symbiotic fungus Cenococcum geophilum.</title>
        <authorList>
            <consortium name="DOE Joint Genome Institute"/>
            <person name="Peter M."/>
            <person name="Kohler A."/>
            <person name="Ohm R.A."/>
            <person name="Kuo A."/>
            <person name="Krutzmann J."/>
            <person name="Morin E."/>
            <person name="Arend M."/>
            <person name="Barry K.W."/>
            <person name="Binder M."/>
            <person name="Choi C."/>
            <person name="Clum A."/>
            <person name="Copeland A."/>
            <person name="Grisel N."/>
            <person name="Haridas S."/>
            <person name="Kipfer T."/>
            <person name="LaButti K."/>
            <person name="Lindquist E."/>
            <person name="Lipzen A."/>
            <person name="Maire R."/>
            <person name="Meier B."/>
            <person name="Mihaltcheva S."/>
            <person name="Molinier V."/>
            <person name="Murat C."/>
            <person name="Poggeler S."/>
            <person name="Quandt C.A."/>
            <person name="Sperisen C."/>
            <person name="Tritt A."/>
            <person name="Tisserant E."/>
            <person name="Crous P.W."/>
            <person name="Henrissat B."/>
            <person name="Nehls U."/>
            <person name="Egli S."/>
            <person name="Spatafora J.W."/>
            <person name="Grigoriev I.V."/>
            <person name="Martin F.M."/>
        </authorList>
    </citation>
    <scope>NUCLEOTIDE SEQUENCE [LARGE SCALE GENOMIC DNA]</scope>
    <source>
        <strain evidence="2 3">CBS 459.81</strain>
    </source>
</reference>
<keyword evidence="1" id="KW-1133">Transmembrane helix</keyword>
<dbReference type="Proteomes" id="UP000250266">
    <property type="component" value="Unassembled WGS sequence"/>
</dbReference>
<accession>A0A8E2E3Z6</accession>
<evidence type="ECO:0000313" key="3">
    <source>
        <dbReference type="Proteomes" id="UP000250266"/>
    </source>
</evidence>
<evidence type="ECO:0000256" key="1">
    <source>
        <dbReference type="SAM" id="Phobius"/>
    </source>
</evidence>
<dbReference type="EMBL" id="KV745183">
    <property type="protein sequence ID" value="OCK76753.1"/>
    <property type="molecule type" value="Genomic_DNA"/>
</dbReference>
<evidence type="ECO:0000313" key="2">
    <source>
        <dbReference type="EMBL" id="OCK76753.1"/>
    </source>
</evidence>
<sequence length="139" mass="15611">MFASPVRGTGKKPGICDRRGRAGKILITLPQQWLHKLEHLEKHPSYSIACMRPFGVMALARSWTNYELAKLQSLSHSMSSMVIGPSLAISGFGMLYGVVLFYTMPDDDGFERFSFSNLKGFDEAFEYAQAPPYSFLTYV</sequence>
<gene>
    <name evidence="2" type="ORF">K432DRAFT_136408</name>
</gene>
<dbReference type="AlphaFoldDB" id="A0A8E2E3Z6"/>
<protein>
    <submittedName>
        <fullName evidence="2">Uncharacterized protein</fullName>
    </submittedName>
</protein>
<keyword evidence="1" id="KW-0472">Membrane</keyword>
<proteinExistence type="predicted"/>
<organism evidence="2 3">
    <name type="scientific">Lepidopterella palustris CBS 459.81</name>
    <dbReference type="NCBI Taxonomy" id="1314670"/>
    <lineage>
        <taxon>Eukaryota</taxon>
        <taxon>Fungi</taxon>
        <taxon>Dikarya</taxon>
        <taxon>Ascomycota</taxon>
        <taxon>Pezizomycotina</taxon>
        <taxon>Dothideomycetes</taxon>
        <taxon>Pleosporomycetidae</taxon>
        <taxon>Mytilinidiales</taxon>
        <taxon>Argynnaceae</taxon>
        <taxon>Lepidopterella</taxon>
    </lineage>
</organism>
<keyword evidence="3" id="KW-1185">Reference proteome</keyword>
<name>A0A8E2E3Z6_9PEZI</name>
<feature type="transmembrane region" description="Helical" evidence="1">
    <location>
        <begin position="82"/>
        <end position="104"/>
    </location>
</feature>